<organism evidence="1">
    <name type="scientific">Timema poppense</name>
    <name type="common">Walking stick</name>
    <dbReference type="NCBI Taxonomy" id="170557"/>
    <lineage>
        <taxon>Eukaryota</taxon>
        <taxon>Metazoa</taxon>
        <taxon>Ecdysozoa</taxon>
        <taxon>Arthropoda</taxon>
        <taxon>Hexapoda</taxon>
        <taxon>Insecta</taxon>
        <taxon>Pterygota</taxon>
        <taxon>Neoptera</taxon>
        <taxon>Polyneoptera</taxon>
        <taxon>Phasmatodea</taxon>
        <taxon>Timematodea</taxon>
        <taxon>Timematoidea</taxon>
        <taxon>Timematidae</taxon>
        <taxon>Timema</taxon>
    </lineage>
</organism>
<name>A0A7R9GW04_TIMPO</name>
<sequence length="74" mass="8869">MMKSVDEDSDSDIDDRHKLNQQTELLKVQNCELRRLLHTYMMTGSKKTQKPDREFVPPHARRRMVTHMLLFDEP</sequence>
<protein>
    <submittedName>
        <fullName evidence="1">Uncharacterized protein</fullName>
    </submittedName>
</protein>
<dbReference type="AlphaFoldDB" id="A0A7R9GW04"/>
<dbReference type="EMBL" id="OD000933">
    <property type="protein sequence ID" value="CAD7399912.1"/>
    <property type="molecule type" value="Genomic_DNA"/>
</dbReference>
<gene>
    <name evidence="1" type="ORF">TPSB3V08_LOCUS2368</name>
</gene>
<accession>A0A7R9GW04</accession>
<reference evidence="1" key="1">
    <citation type="submission" date="2020-11" db="EMBL/GenBank/DDBJ databases">
        <authorList>
            <person name="Tran Van P."/>
        </authorList>
    </citation>
    <scope>NUCLEOTIDE SEQUENCE</scope>
</reference>
<proteinExistence type="predicted"/>
<evidence type="ECO:0000313" key="1">
    <source>
        <dbReference type="EMBL" id="CAD7399912.1"/>
    </source>
</evidence>